<evidence type="ECO:0000313" key="1">
    <source>
        <dbReference type="EMBL" id="KAK0415335.1"/>
    </source>
</evidence>
<evidence type="ECO:0000313" key="2">
    <source>
        <dbReference type="Proteomes" id="UP001175271"/>
    </source>
</evidence>
<keyword evidence="2" id="KW-1185">Reference proteome</keyword>
<reference evidence="1" key="1">
    <citation type="submission" date="2023-06" db="EMBL/GenBank/DDBJ databases">
        <title>Genomic analysis of the entomopathogenic nematode Steinernema hermaphroditum.</title>
        <authorList>
            <person name="Schwarz E.M."/>
            <person name="Heppert J.K."/>
            <person name="Baniya A."/>
            <person name="Schwartz H.T."/>
            <person name="Tan C.-H."/>
            <person name="Antoshechkin I."/>
            <person name="Sternberg P.W."/>
            <person name="Goodrich-Blair H."/>
            <person name="Dillman A.R."/>
        </authorList>
    </citation>
    <scope>NUCLEOTIDE SEQUENCE</scope>
    <source>
        <strain evidence="1">PS9179</strain>
        <tissue evidence="1">Whole animal</tissue>
    </source>
</reference>
<organism evidence="1 2">
    <name type="scientific">Steinernema hermaphroditum</name>
    <dbReference type="NCBI Taxonomy" id="289476"/>
    <lineage>
        <taxon>Eukaryota</taxon>
        <taxon>Metazoa</taxon>
        <taxon>Ecdysozoa</taxon>
        <taxon>Nematoda</taxon>
        <taxon>Chromadorea</taxon>
        <taxon>Rhabditida</taxon>
        <taxon>Tylenchina</taxon>
        <taxon>Panagrolaimomorpha</taxon>
        <taxon>Strongyloidoidea</taxon>
        <taxon>Steinernematidae</taxon>
        <taxon>Steinernema</taxon>
    </lineage>
</organism>
<proteinExistence type="predicted"/>
<comment type="caution">
    <text evidence="1">The sequence shown here is derived from an EMBL/GenBank/DDBJ whole genome shotgun (WGS) entry which is preliminary data.</text>
</comment>
<dbReference type="AlphaFoldDB" id="A0AA39I1D1"/>
<gene>
    <name evidence="1" type="ORF">QR680_011895</name>
</gene>
<dbReference type="EMBL" id="JAUCMV010000002">
    <property type="protein sequence ID" value="KAK0415335.1"/>
    <property type="molecule type" value="Genomic_DNA"/>
</dbReference>
<dbReference type="Proteomes" id="UP001175271">
    <property type="component" value="Unassembled WGS sequence"/>
</dbReference>
<sequence>MPSVSLAQFENVFTSRPLRVEIRRINDSISRYHESLRIYRCSSPIRSNPVLSCGRAPLPLYQLLPLMLLYFLHFPDSEHPH</sequence>
<protein>
    <submittedName>
        <fullName evidence="1">Uncharacterized protein</fullName>
    </submittedName>
</protein>
<accession>A0AA39I1D1</accession>
<name>A0AA39I1D1_9BILA</name>